<evidence type="ECO:0000313" key="15">
    <source>
        <dbReference type="Proteomes" id="UP000005408"/>
    </source>
</evidence>
<dbReference type="PANTHER" id="PTHR48438">
    <property type="entry name" value="ALPHA-(1,3)-FUCOSYLTRANSFERASE C-RELATED"/>
    <property type="match status" value="1"/>
</dbReference>
<dbReference type="EnsemblMetazoa" id="G711.1">
    <property type="protein sequence ID" value="G711.1:cds"/>
    <property type="gene ID" value="G711"/>
</dbReference>
<evidence type="ECO:0000256" key="9">
    <source>
        <dbReference type="ARBA" id="ARBA00023034"/>
    </source>
</evidence>
<evidence type="ECO:0000256" key="3">
    <source>
        <dbReference type="ARBA" id="ARBA00008919"/>
    </source>
</evidence>
<organism evidence="14 15">
    <name type="scientific">Magallana gigas</name>
    <name type="common">Pacific oyster</name>
    <name type="synonym">Crassostrea gigas</name>
    <dbReference type="NCBI Taxonomy" id="29159"/>
    <lineage>
        <taxon>Eukaryota</taxon>
        <taxon>Metazoa</taxon>
        <taxon>Spiralia</taxon>
        <taxon>Lophotrochozoa</taxon>
        <taxon>Mollusca</taxon>
        <taxon>Bivalvia</taxon>
        <taxon>Autobranchia</taxon>
        <taxon>Pteriomorphia</taxon>
        <taxon>Ostreida</taxon>
        <taxon>Ostreoidea</taxon>
        <taxon>Ostreidae</taxon>
        <taxon>Magallana</taxon>
    </lineage>
</organism>
<keyword evidence="15" id="KW-1185">Reference proteome</keyword>
<evidence type="ECO:0000256" key="6">
    <source>
        <dbReference type="ARBA" id="ARBA00022692"/>
    </source>
</evidence>
<dbReference type="InterPro" id="IPR001503">
    <property type="entry name" value="Glyco_trans_10"/>
</dbReference>
<evidence type="ECO:0000259" key="13">
    <source>
        <dbReference type="Pfam" id="PF00852"/>
    </source>
</evidence>
<evidence type="ECO:0000256" key="10">
    <source>
        <dbReference type="ARBA" id="ARBA00023136"/>
    </source>
</evidence>
<dbReference type="SUPFAM" id="SSF53756">
    <property type="entry name" value="UDP-Glycosyltransferase/glycogen phosphorylase"/>
    <property type="match status" value="1"/>
</dbReference>
<evidence type="ECO:0000313" key="14">
    <source>
        <dbReference type="EnsemblMetazoa" id="G711.1:cds"/>
    </source>
</evidence>
<dbReference type="EC" id="2.4.1.-" evidence="12"/>
<dbReference type="GO" id="GO:0000139">
    <property type="term" value="C:Golgi membrane"/>
    <property type="evidence" value="ECO:0007669"/>
    <property type="project" value="UniProtKB-SubCell"/>
</dbReference>
<reference evidence="14" key="1">
    <citation type="submission" date="2022-08" db="UniProtKB">
        <authorList>
            <consortium name="EnsemblMetazoa"/>
        </authorList>
    </citation>
    <scope>IDENTIFICATION</scope>
    <source>
        <strain evidence="14">05x7-T-G4-1.051#20</strain>
    </source>
</reference>
<proteinExistence type="inferred from homology"/>
<dbReference type="Proteomes" id="UP000005408">
    <property type="component" value="Unassembled WGS sequence"/>
</dbReference>
<evidence type="ECO:0000256" key="1">
    <source>
        <dbReference type="ARBA" id="ARBA00004323"/>
    </source>
</evidence>
<keyword evidence="5 12" id="KW-0808">Transferase</keyword>
<comment type="similarity">
    <text evidence="3 12">Belongs to the glycosyltransferase 10 family.</text>
</comment>
<feature type="domain" description="Fucosyltransferase C-terminal" evidence="13">
    <location>
        <begin position="1"/>
        <end position="175"/>
    </location>
</feature>
<evidence type="ECO:0000256" key="5">
    <source>
        <dbReference type="ARBA" id="ARBA00022679"/>
    </source>
</evidence>
<evidence type="ECO:0000256" key="4">
    <source>
        <dbReference type="ARBA" id="ARBA00022676"/>
    </source>
</evidence>
<dbReference type="GO" id="GO:0008417">
    <property type="term" value="F:fucosyltransferase activity"/>
    <property type="evidence" value="ECO:0007669"/>
    <property type="project" value="InterPro"/>
</dbReference>
<comment type="subcellular location">
    <subcellularLocation>
        <location evidence="1">Golgi apparatus membrane</location>
        <topology evidence="1">Single-pass type II membrane protein</topology>
    </subcellularLocation>
    <subcellularLocation>
        <location evidence="12">Golgi apparatus</location>
        <location evidence="12">Golgi stack membrane</location>
        <topology evidence="12">Single-pass type II membrane protein</topology>
    </subcellularLocation>
</comment>
<dbReference type="GO" id="GO:0032580">
    <property type="term" value="C:Golgi cisterna membrane"/>
    <property type="evidence" value="ECO:0007669"/>
    <property type="project" value="UniProtKB-SubCell"/>
</dbReference>
<keyword evidence="4 12" id="KW-0328">Glycosyltransferase</keyword>
<comment type="pathway">
    <text evidence="2">Protein modification; protein glycosylation.</text>
</comment>
<evidence type="ECO:0000256" key="11">
    <source>
        <dbReference type="ARBA" id="ARBA00023180"/>
    </source>
</evidence>
<evidence type="ECO:0000256" key="12">
    <source>
        <dbReference type="RuleBase" id="RU003832"/>
    </source>
</evidence>
<keyword evidence="8" id="KW-1133">Transmembrane helix</keyword>
<dbReference type="InterPro" id="IPR055270">
    <property type="entry name" value="Glyco_tran_10_C"/>
</dbReference>
<evidence type="ECO:0000256" key="2">
    <source>
        <dbReference type="ARBA" id="ARBA00004922"/>
    </source>
</evidence>
<keyword evidence="9 12" id="KW-0333">Golgi apparatus</keyword>
<dbReference type="InterPro" id="IPR038577">
    <property type="entry name" value="GT10-like_C_sf"/>
</dbReference>
<dbReference type="AlphaFoldDB" id="A0A8W8NTI5"/>
<keyword evidence="6 12" id="KW-0812">Transmembrane</keyword>
<keyword evidence="11" id="KW-0325">Glycoprotein</keyword>
<dbReference type="PANTHER" id="PTHR48438:SF1">
    <property type="entry name" value="ALPHA-(1,3)-FUCOSYLTRANSFERASE C-RELATED"/>
    <property type="match status" value="1"/>
</dbReference>
<dbReference type="Pfam" id="PF00852">
    <property type="entry name" value="Glyco_transf_10"/>
    <property type="match status" value="1"/>
</dbReference>
<dbReference type="Gene3D" id="3.40.50.11660">
    <property type="entry name" value="Glycosyl transferase family 10, C-terminal domain"/>
    <property type="match status" value="1"/>
</dbReference>
<protein>
    <recommendedName>
        <fullName evidence="12">Fucosyltransferase</fullName>
        <ecNumber evidence="12">2.4.1.-</ecNumber>
    </recommendedName>
</protein>
<keyword evidence="10" id="KW-0472">Membrane</keyword>
<accession>A0A8W8NTI5</accession>
<evidence type="ECO:0000256" key="8">
    <source>
        <dbReference type="ARBA" id="ARBA00022989"/>
    </source>
</evidence>
<keyword evidence="7" id="KW-0735">Signal-anchor</keyword>
<name>A0A8W8NTI5_MAGGI</name>
<evidence type="ECO:0000256" key="7">
    <source>
        <dbReference type="ARBA" id="ARBA00022968"/>
    </source>
</evidence>
<dbReference type="FunFam" id="3.40.50.11660:FF:000002">
    <property type="entry name" value="Alpha-(1,3)-fucosyltransferase"/>
    <property type="match status" value="1"/>
</dbReference>
<sequence length="182" mass="20999">MVAWAVSHCHTPSKRENYVTSLQKYVTVDIFGKCGHLSCGVRSAGVTDCHFKFAKDYKFYLAFENSICKDYTTEKLFNFFFHDLAMIPVINGPPNAHEYIPTGTYINALDFSSPVELARELHRIGSNETLYVQYLREKDKYGAKHFNWKDALCPLCKTLQTNPPLNNTIPDIDKWLKRCRSF</sequence>